<reference evidence="2" key="1">
    <citation type="journal article" date="2019" name="Int. J. Syst. Evol. Microbiol.">
        <title>The Global Catalogue of Microorganisms (GCM) 10K type strain sequencing project: providing services to taxonomists for standard genome sequencing and annotation.</title>
        <authorList>
            <consortium name="The Broad Institute Genomics Platform"/>
            <consortium name="The Broad Institute Genome Sequencing Center for Infectious Disease"/>
            <person name="Wu L."/>
            <person name="Ma J."/>
        </authorList>
    </citation>
    <scope>NUCLEOTIDE SEQUENCE [LARGE SCALE GENOMIC DNA]</scope>
    <source>
        <strain evidence="2">DT43</strain>
    </source>
</reference>
<proteinExistence type="predicted"/>
<organism evidence="1 2">
    <name type="scientific">Streptomyces xiangluensis</name>
    <dbReference type="NCBI Taxonomy" id="2665720"/>
    <lineage>
        <taxon>Bacteria</taxon>
        <taxon>Bacillati</taxon>
        <taxon>Actinomycetota</taxon>
        <taxon>Actinomycetes</taxon>
        <taxon>Kitasatosporales</taxon>
        <taxon>Streptomycetaceae</taxon>
        <taxon>Streptomyces</taxon>
    </lineage>
</organism>
<sequence length="48" mass="5056">MQDVDTAVEVGADAIGFVFSAGPRRIDATTAARLGRRDRSTSCKTPTS</sequence>
<evidence type="ECO:0000313" key="1">
    <source>
        <dbReference type="EMBL" id="MFC4469170.1"/>
    </source>
</evidence>
<dbReference type="Proteomes" id="UP001596012">
    <property type="component" value="Unassembled WGS sequence"/>
</dbReference>
<comment type="caution">
    <text evidence="1">The sequence shown here is derived from an EMBL/GenBank/DDBJ whole genome shotgun (WGS) entry which is preliminary data.</text>
</comment>
<protein>
    <submittedName>
        <fullName evidence="1">Uncharacterized protein</fullName>
    </submittedName>
</protein>
<dbReference type="RefSeq" id="WP_386347709.1">
    <property type="nucleotide sequence ID" value="NZ_JBHSFG010000059.1"/>
</dbReference>
<accession>A0ABV8YX02</accession>
<gene>
    <name evidence="1" type="ORF">ACFPH6_32405</name>
</gene>
<evidence type="ECO:0000313" key="2">
    <source>
        <dbReference type="Proteomes" id="UP001596012"/>
    </source>
</evidence>
<keyword evidence="2" id="KW-1185">Reference proteome</keyword>
<dbReference type="EMBL" id="JBHSFG010000059">
    <property type="protein sequence ID" value="MFC4469170.1"/>
    <property type="molecule type" value="Genomic_DNA"/>
</dbReference>
<name>A0ABV8YX02_9ACTN</name>